<dbReference type="Gene3D" id="3.40.50.300">
    <property type="entry name" value="P-loop containing nucleotide triphosphate hydrolases"/>
    <property type="match status" value="1"/>
</dbReference>
<keyword evidence="11" id="KW-1185">Reference proteome</keyword>
<dbReference type="GO" id="GO:0005737">
    <property type="term" value="C:cytoplasm"/>
    <property type="evidence" value="ECO:0007669"/>
    <property type="project" value="UniProtKB-SubCell"/>
</dbReference>
<proteinExistence type="inferred from homology"/>
<evidence type="ECO:0000256" key="5">
    <source>
        <dbReference type="ARBA" id="ARBA00022840"/>
    </source>
</evidence>
<dbReference type="InterPro" id="IPR011994">
    <property type="entry name" value="Cytidylate_kinase_dom"/>
</dbReference>
<organism evidence="10 11">
    <name type="scientific">Halonatronomonas betaini</name>
    <dbReference type="NCBI Taxonomy" id="2778430"/>
    <lineage>
        <taxon>Bacteria</taxon>
        <taxon>Bacillati</taxon>
        <taxon>Bacillota</taxon>
        <taxon>Clostridia</taxon>
        <taxon>Halanaerobiales</taxon>
        <taxon>Halarsenatibacteraceae</taxon>
        <taxon>Halonatronomonas</taxon>
    </lineage>
</organism>
<dbReference type="EC" id="2.7.4.25" evidence="8"/>
<evidence type="ECO:0000313" key="10">
    <source>
        <dbReference type="EMBL" id="MBF8436767.1"/>
    </source>
</evidence>
<evidence type="ECO:0000313" key="11">
    <source>
        <dbReference type="Proteomes" id="UP000621436"/>
    </source>
</evidence>
<keyword evidence="4 8" id="KW-0418">Kinase</keyword>
<keyword evidence="5 8" id="KW-0067">ATP-binding</keyword>
<name>A0A931FAA9_9FIRM</name>
<comment type="subcellular location">
    <subcellularLocation>
        <location evidence="8">Cytoplasm</location>
    </subcellularLocation>
</comment>
<dbReference type="EMBL" id="JADPIE010000003">
    <property type="protein sequence ID" value="MBF8436767.1"/>
    <property type="molecule type" value="Genomic_DNA"/>
</dbReference>
<keyword evidence="8" id="KW-0963">Cytoplasm</keyword>
<keyword evidence="3 8" id="KW-0547">Nucleotide-binding</keyword>
<dbReference type="AlphaFoldDB" id="A0A931FAA9"/>
<feature type="domain" description="Cytidylate kinase" evidence="9">
    <location>
        <begin position="5"/>
        <end position="219"/>
    </location>
</feature>
<evidence type="ECO:0000256" key="4">
    <source>
        <dbReference type="ARBA" id="ARBA00022777"/>
    </source>
</evidence>
<dbReference type="Proteomes" id="UP000621436">
    <property type="component" value="Unassembled WGS sequence"/>
</dbReference>
<dbReference type="InterPro" id="IPR027417">
    <property type="entry name" value="P-loop_NTPase"/>
</dbReference>
<keyword evidence="2 8" id="KW-0808">Transferase</keyword>
<dbReference type="HAMAP" id="MF_00238">
    <property type="entry name" value="Cytidyl_kinase_type1"/>
    <property type="match status" value="1"/>
</dbReference>
<dbReference type="Pfam" id="PF02224">
    <property type="entry name" value="Cytidylate_kin"/>
    <property type="match status" value="1"/>
</dbReference>
<dbReference type="GO" id="GO:0036431">
    <property type="term" value="F:dCMP kinase activity"/>
    <property type="evidence" value="ECO:0007669"/>
    <property type="project" value="InterPro"/>
</dbReference>
<gene>
    <name evidence="8" type="primary">cmk</name>
    <name evidence="10" type="ORF">I0Q91_06750</name>
</gene>
<dbReference type="GO" id="GO:0006220">
    <property type="term" value="P:pyrimidine nucleotide metabolic process"/>
    <property type="evidence" value="ECO:0007669"/>
    <property type="project" value="UniProtKB-UniRule"/>
</dbReference>
<evidence type="ECO:0000256" key="3">
    <source>
        <dbReference type="ARBA" id="ARBA00022741"/>
    </source>
</evidence>
<evidence type="ECO:0000256" key="8">
    <source>
        <dbReference type="HAMAP-Rule" id="MF_00238"/>
    </source>
</evidence>
<evidence type="ECO:0000256" key="2">
    <source>
        <dbReference type="ARBA" id="ARBA00022679"/>
    </source>
</evidence>
<reference evidence="10" key="1">
    <citation type="submission" date="2020-11" db="EMBL/GenBank/DDBJ databases">
        <title>Halonatronomonas betainensis gen. nov., sp. nov. a novel haloalkaliphilic representative of the family Halanaerobiacae capable of betaine degradation.</title>
        <authorList>
            <person name="Boltyanskaya Y."/>
            <person name="Kevbrin V."/>
            <person name="Detkova E."/>
            <person name="Grouzdev D.S."/>
            <person name="Koziaeva V."/>
            <person name="Zhilina T."/>
        </authorList>
    </citation>
    <scope>NUCLEOTIDE SEQUENCE</scope>
    <source>
        <strain evidence="10">Z-7014</strain>
    </source>
</reference>
<dbReference type="SUPFAM" id="SSF52540">
    <property type="entry name" value="P-loop containing nucleoside triphosphate hydrolases"/>
    <property type="match status" value="1"/>
</dbReference>
<evidence type="ECO:0000256" key="7">
    <source>
        <dbReference type="ARBA" id="ARBA00048478"/>
    </source>
</evidence>
<feature type="binding site" evidence="8">
    <location>
        <begin position="9"/>
        <end position="17"/>
    </location>
    <ligand>
        <name>ATP</name>
        <dbReference type="ChEBI" id="CHEBI:30616"/>
    </ligand>
</feature>
<sequence length="223" mass="24935">MAETIAIDGPSGAGKSTVAKIIATKLNFKYIDTGAMYRAVTFLALEKDVIMEDNDIIIKIARDISIDFSTPDKDGNVLVFVNSRDLTDEIRSVEVDNNVSKVASIPEVREIMLEKQRELAGNNNVVMDGRDIGTRVLPDADLKIFLTATLEERAKRRYYDLVEREIDIDMAEVEEKIKIRDEKDSNREHSPLKEADDAHKIISDDLTPEEVADRIISLLEGGG</sequence>
<evidence type="ECO:0000256" key="1">
    <source>
        <dbReference type="ARBA" id="ARBA00009427"/>
    </source>
</evidence>
<protein>
    <recommendedName>
        <fullName evidence="8">Cytidylate kinase</fullName>
        <shortName evidence="8">CK</shortName>
        <ecNumber evidence="8">2.7.4.25</ecNumber>
    </recommendedName>
    <alternativeName>
        <fullName evidence="8">Cytidine monophosphate kinase</fullName>
        <shortName evidence="8">CMP kinase</shortName>
    </alternativeName>
</protein>
<comment type="caution">
    <text evidence="10">The sequence shown here is derived from an EMBL/GenBank/DDBJ whole genome shotgun (WGS) entry which is preliminary data.</text>
</comment>
<dbReference type="GO" id="GO:0005524">
    <property type="term" value="F:ATP binding"/>
    <property type="evidence" value="ECO:0007669"/>
    <property type="project" value="UniProtKB-UniRule"/>
</dbReference>
<accession>A0A931FAA9</accession>
<comment type="similarity">
    <text evidence="1 8">Belongs to the cytidylate kinase family. Type 1 subfamily.</text>
</comment>
<dbReference type="RefSeq" id="WP_270453679.1">
    <property type="nucleotide sequence ID" value="NZ_JADPIE010000003.1"/>
</dbReference>
<dbReference type="InterPro" id="IPR003136">
    <property type="entry name" value="Cytidylate_kin"/>
</dbReference>
<dbReference type="CDD" id="cd02020">
    <property type="entry name" value="CMPK"/>
    <property type="match status" value="1"/>
</dbReference>
<comment type="catalytic activity">
    <reaction evidence="6 8">
        <text>dCMP + ATP = dCDP + ADP</text>
        <dbReference type="Rhea" id="RHEA:25094"/>
        <dbReference type="ChEBI" id="CHEBI:30616"/>
        <dbReference type="ChEBI" id="CHEBI:57566"/>
        <dbReference type="ChEBI" id="CHEBI:58593"/>
        <dbReference type="ChEBI" id="CHEBI:456216"/>
        <dbReference type="EC" id="2.7.4.25"/>
    </reaction>
</comment>
<dbReference type="NCBIfam" id="TIGR00017">
    <property type="entry name" value="cmk"/>
    <property type="match status" value="1"/>
</dbReference>
<evidence type="ECO:0000259" key="9">
    <source>
        <dbReference type="Pfam" id="PF02224"/>
    </source>
</evidence>
<evidence type="ECO:0000256" key="6">
    <source>
        <dbReference type="ARBA" id="ARBA00047615"/>
    </source>
</evidence>
<comment type="catalytic activity">
    <reaction evidence="7 8">
        <text>CMP + ATP = CDP + ADP</text>
        <dbReference type="Rhea" id="RHEA:11600"/>
        <dbReference type="ChEBI" id="CHEBI:30616"/>
        <dbReference type="ChEBI" id="CHEBI:58069"/>
        <dbReference type="ChEBI" id="CHEBI:60377"/>
        <dbReference type="ChEBI" id="CHEBI:456216"/>
        <dbReference type="EC" id="2.7.4.25"/>
    </reaction>
</comment>